<comment type="caution">
    <text evidence="3">The sequence shown here is derived from an EMBL/GenBank/DDBJ whole genome shotgun (WGS) entry which is preliminary data.</text>
</comment>
<evidence type="ECO:0000256" key="2">
    <source>
        <dbReference type="SAM" id="SignalP"/>
    </source>
</evidence>
<evidence type="ECO:0000313" key="3">
    <source>
        <dbReference type="EMBL" id="VDI65104.1"/>
    </source>
</evidence>
<keyword evidence="1" id="KW-0812">Transmembrane</keyword>
<dbReference type="AlphaFoldDB" id="A0A8B6GJK5"/>
<feature type="signal peptide" evidence="2">
    <location>
        <begin position="1"/>
        <end position="23"/>
    </location>
</feature>
<accession>A0A8B6GJK5</accession>
<proteinExistence type="predicted"/>
<evidence type="ECO:0000313" key="4">
    <source>
        <dbReference type="Proteomes" id="UP000596742"/>
    </source>
</evidence>
<gene>
    <name evidence="3" type="ORF">MGAL_10B052667</name>
</gene>
<keyword evidence="1" id="KW-0472">Membrane</keyword>
<name>A0A8B6GJK5_MYTGA</name>
<evidence type="ECO:0008006" key="5">
    <source>
        <dbReference type="Google" id="ProtNLM"/>
    </source>
</evidence>
<keyword evidence="4" id="KW-1185">Reference proteome</keyword>
<feature type="chain" id="PRO_5033065635" description="Lipoprotein" evidence="2">
    <location>
        <begin position="24"/>
        <end position="55"/>
    </location>
</feature>
<reference evidence="3" key="1">
    <citation type="submission" date="2018-11" db="EMBL/GenBank/DDBJ databases">
        <authorList>
            <person name="Alioto T."/>
            <person name="Alioto T."/>
        </authorList>
    </citation>
    <scope>NUCLEOTIDE SEQUENCE</scope>
</reference>
<keyword evidence="1" id="KW-1133">Transmembrane helix</keyword>
<protein>
    <recommendedName>
        <fullName evidence="5">Lipoprotein</fullName>
    </recommendedName>
</protein>
<evidence type="ECO:0000256" key="1">
    <source>
        <dbReference type="SAM" id="Phobius"/>
    </source>
</evidence>
<feature type="transmembrane region" description="Helical" evidence="1">
    <location>
        <begin position="33"/>
        <end position="52"/>
    </location>
</feature>
<sequence>MIKTGILTALYLVFTLMILGCAAQNETVTEPNAAVTQCISSVILSACVLIAYKLM</sequence>
<dbReference type="PROSITE" id="PS51257">
    <property type="entry name" value="PROKAR_LIPOPROTEIN"/>
    <property type="match status" value="1"/>
</dbReference>
<organism evidence="3 4">
    <name type="scientific">Mytilus galloprovincialis</name>
    <name type="common">Mediterranean mussel</name>
    <dbReference type="NCBI Taxonomy" id="29158"/>
    <lineage>
        <taxon>Eukaryota</taxon>
        <taxon>Metazoa</taxon>
        <taxon>Spiralia</taxon>
        <taxon>Lophotrochozoa</taxon>
        <taxon>Mollusca</taxon>
        <taxon>Bivalvia</taxon>
        <taxon>Autobranchia</taxon>
        <taxon>Pteriomorphia</taxon>
        <taxon>Mytilida</taxon>
        <taxon>Mytiloidea</taxon>
        <taxon>Mytilidae</taxon>
        <taxon>Mytilinae</taxon>
        <taxon>Mytilus</taxon>
    </lineage>
</organism>
<dbReference type="Proteomes" id="UP000596742">
    <property type="component" value="Unassembled WGS sequence"/>
</dbReference>
<dbReference type="EMBL" id="UYJE01008584">
    <property type="protein sequence ID" value="VDI65104.1"/>
    <property type="molecule type" value="Genomic_DNA"/>
</dbReference>
<keyword evidence="2" id="KW-0732">Signal</keyword>